<accession>A0AA37HM20</accession>
<feature type="signal peptide" evidence="1">
    <location>
        <begin position="1"/>
        <end position="24"/>
    </location>
</feature>
<evidence type="ECO:0000313" key="3">
    <source>
        <dbReference type="Proteomes" id="UP001055108"/>
    </source>
</evidence>
<dbReference type="AlphaFoldDB" id="A0AA37HM20"/>
<proteinExistence type="predicted"/>
<name>A0AA37HM20_9HYPH</name>
<feature type="chain" id="PRO_5041254285" evidence="1">
    <location>
        <begin position="25"/>
        <end position="165"/>
    </location>
</feature>
<dbReference type="EMBL" id="BPQM01000027">
    <property type="protein sequence ID" value="GJD78113.1"/>
    <property type="molecule type" value="Genomic_DNA"/>
</dbReference>
<sequence>MTLMTPRNLAPVLLLLGLVSPAAAQTAIKLEGTCEKLVIAGKDLSDACKDVLTNTVARNRTSFDFAAEDGQTLSFGGSGAQQERTEETDPLQPISLVVPGKAGAAQGPVMAVGACRFSTPEPSKTAITCEATAPGDNTTYAGTFVTDARATAKPPEGGPAPGAAK</sequence>
<gene>
    <name evidence="2" type="ORF">NBEOAGPD_1325</name>
</gene>
<organism evidence="2 3">
    <name type="scientific">Methylobacterium gregans</name>
    <dbReference type="NCBI Taxonomy" id="374424"/>
    <lineage>
        <taxon>Bacteria</taxon>
        <taxon>Pseudomonadati</taxon>
        <taxon>Pseudomonadota</taxon>
        <taxon>Alphaproteobacteria</taxon>
        <taxon>Hyphomicrobiales</taxon>
        <taxon>Methylobacteriaceae</taxon>
        <taxon>Methylobacterium</taxon>
    </lineage>
</organism>
<dbReference type="Proteomes" id="UP001055108">
    <property type="component" value="Unassembled WGS sequence"/>
</dbReference>
<evidence type="ECO:0000256" key="1">
    <source>
        <dbReference type="SAM" id="SignalP"/>
    </source>
</evidence>
<protein>
    <submittedName>
        <fullName evidence="2">Uncharacterized protein</fullName>
    </submittedName>
</protein>
<keyword evidence="1" id="KW-0732">Signal</keyword>
<comment type="caution">
    <text evidence="2">The sequence shown here is derived from an EMBL/GenBank/DDBJ whole genome shotgun (WGS) entry which is preliminary data.</text>
</comment>
<evidence type="ECO:0000313" key="2">
    <source>
        <dbReference type="EMBL" id="GJD78113.1"/>
    </source>
</evidence>
<reference evidence="2" key="2">
    <citation type="submission" date="2021-08" db="EMBL/GenBank/DDBJ databases">
        <authorList>
            <person name="Tani A."/>
            <person name="Ola A."/>
            <person name="Ogura Y."/>
            <person name="Katsura K."/>
            <person name="Hayashi T."/>
        </authorList>
    </citation>
    <scope>NUCLEOTIDE SEQUENCE</scope>
    <source>
        <strain evidence="2">NBRC 103626</strain>
    </source>
</reference>
<keyword evidence="3" id="KW-1185">Reference proteome</keyword>
<reference evidence="2" key="1">
    <citation type="journal article" date="2016" name="Front. Microbiol.">
        <title>Genome Sequence of the Piezophilic, Mesophilic Sulfate-Reducing Bacterium Desulfovibrio indicus J2T.</title>
        <authorList>
            <person name="Cao J."/>
            <person name="Maignien L."/>
            <person name="Shao Z."/>
            <person name="Alain K."/>
            <person name="Jebbar M."/>
        </authorList>
    </citation>
    <scope>NUCLEOTIDE SEQUENCE</scope>
    <source>
        <strain evidence="2">NBRC 103626</strain>
    </source>
</reference>